<dbReference type="SUPFAM" id="SSF52172">
    <property type="entry name" value="CheY-like"/>
    <property type="match status" value="1"/>
</dbReference>
<evidence type="ECO:0000313" key="5">
    <source>
        <dbReference type="EMBL" id="GER03921.1"/>
    </source>
</evidence>
<dbReference type="SUPFAM" id="SSF52540">
    <property type="entry name" value="P-loop containing nucleoside triphosphate hydrolases"/>
    <property type="match status" value="1"/>
</dbReference>
<accession>A0A5A7N6I9</accession>
<keyword evidence="2" id="KW-0067">ATP-binding</keyword>
<dbReference type="Proteomes" id="UP000324996">
    <property type="component" value="Unassembled WGS sequence"/>
</dbReference>
<evidence type="ECO:0000256" key="3">
    <source>
        <dbReference type="PROSITE-ProRule" id="PRU00169"/>
    </source>
</evidence>
<feature type="modified residue" description="4-aspartylphosphate" evidence="3">
    <location>
        <position position="13"/>
    </location>
</feature>
<evidence type="ECO:0000256" key="1">
    <source>
        <dbReference type="ARBA" id="ARBA00022741"/>
    </source>
</evidence>
<dbReference type="RefSeq" id="WP_042087343.1">
    <property type="nucleotide sequence ID" value="NZ_BKCN01000006.1"/>
</dbReference>
<dbReference type="PANTHER" id="PTHR43384:SF6">
    <property type="entry name" value="SEPTUM SITE-DETERMINING PROTEIN MIND HOMOLOG, CHLOROPLASTIC"/>
    <property type="match status" value="1"/>
</dbReference>
<keyword evidence="3" id="KW-0597">Phosphoprotein</keyword>
<comment type="caution">
    <text evidence="5">The sequence shown here is derived from an EMBL/GenBank/DDBJ whole genome shotgun (WGS) entry which is preliminary data.</text>
</comment>
<evidence type="ECO:0000256" key="2">
    <source>
        <dbReference type="ARBA" id="ARBA00022840"/>
    </source>
</evidence>
<keyword evidence="6" id="KW-1185">Reference proteome</keyword>
<dbReference type="GO" id="GO:0000160">
    <property type="term" value="P:phosphorelay signal transduction system"/>
    <property type="evidence" value="ECO:0007669"/>
    <property type="project" value="InterPro"/>
</dbReference>
<dbReference type="Gene3D" id="3.40.50.300">
    <property type="entry name" value="P-loop containing nucleotide triphosphate hydrolases"/>
    <property type="match status" value="1"/>
</dbReference>
<dbReference type="EMBL" id="BKCN01000006">
    <property type="protein sequence ID" value="GER03921.1"/>
    <property type="molecule type" value="Genomic_DNA"/>
</dbReference>
<feature type="domain" description="Response regulatory" evidence="4">
    <location>
        <begin position="1"/>
        <end position="123"/>
    </location>
</feature>
<keyword evidence="1" id="KW-0547">Nucleotide-binding</keyword>
<dbReference type="GO" id="GO:0016887">
    <property type="term" value="F:ATP hydrolysis activity"/>
    <property type="evidence" value="ECO:0007669"/>
    <property type="project" value="TreeGrafter"/>
</dbReference>
<evidence type="ECO:0000313" key="6">
    <source>
        <dbReference type="Proteomes" id="UP000324996"/>
    </source>
</evidence>
<organism evidence="5 6">
    <name type="scientific">Iodidimonas nitroreducens</name>
    <dbReference type="NCBI Taxonomy" id="1236968"/>
    <lineage>
        <taxon>Bacteria</taxon>
        <taxon>Pseudomonadati</taxon>
        <taxon>Pseudomonadota</taxon>
        <taxon>Alphaproteobacteria</taxon>
        <taxon>Iodidimonadales</taxon>
        <taxon>Iodidimonadaceae</taxon>
        <taxon>Iodidimonas</taxon>
    </lineage>
</organism>
<protein>
    <recommendedName>
        <fullName evidence="4">Response regulatory domain-containing protein</fullName>
    </recommendedName>
</protein>
<dbReference type="AlphaFoldDB" id="A0A5A7N6I9"/>
<dbReference type="GO" id="GO:0005524">
    <property type="term" value="F:ATP binding"/>
    <property type="evidence" value="ECO:0007669"/>
    <property type="project" value="UniProtKB-KW"/>
</dbReference>
<name>A0A5A7N6I9_9PROT</name>
<dbReference type="InterPro" id="IPR001789">
    <property type="entry name" value="Sig_transdc_resp-reg_receiver"/>
</dbReference>
<sequence length="398" mass="42562">MEKREAFGAYLCDQETIQILEPVALEQGWLPERIHKGGIANAVRSLSVMRSPEFLVVDLSQSDDPLADIGALADVCEPGTLVLAVGSRNDVQLYRDLLASGIHDYLLKPINGDDLRATIAMALSARAEPDVPASQPLTKKSVAVIGVRGGVGASGLASGLAWILADDFSIDVGLLDLDLNFGTNALVFDLEPGRGLSDALENPNRVDSLFIERAMLKVSDHLSVLGSEAPLGDPMAPDSAALMHLQESLGEHFDLVLIDLPRTMASSYPGLLSTISDVVLVSELSLAATRDTIRMMGLLKNHAPQARVHLVANKVPPLAQQEVSQKDFEASVEHGIDLLIPADPKSMLAASKQGKPLPQALPSSKPVQMMRNLAQTLAGDEAQAESKSFWSKLIRKAP</sequence>
<dbReference type="GO" id="GO:0051782">
    <property type="term" value="P:negative regulation of cell division"/>
    <property type="evidence" value="ECO:0007669"/>
    <property type="project" value="TreeGrafter"/>
</dbReference>
<proteinExistence type="predicted"/>
<dbReference type="InterPro" id="IPR050625">
    <property type="entry name" value="ParA/MinD_ATPase"/>
</dbReference>
<dbReference type="InterPro" id="IPR027417">
    <property type="entry name" value="P-loop_NTPase"/>
</dbReference>
<evidence type="ECO:0000259" key="4">
    <source>
        <dbReference type="PROSITE" id="PS50110"/>
    </source>
</evidence>
<gene>
    <name evidence="5" type="ORF">JCM17846_16030</name>
</gene>
<dbReference type="GO" id="GO:0005829">
    <property type="term" value="C:cytosol"/>
    <property type="evidence" value="ECO:0007669"/>
    <property type="project" value="TreeGrafter"/>
</dbReference>
<dbReference type="InterPro" id="IPR011006">
    <property type="entry name" value="CheY-like_superfamily"/>
</dbReference>
<reference evidence="5 6" key="1">
    <citation type="submission" date="2019-09" db="EMBL/GenBank/DDBJ databases">
        <title>NBRP : Genome information of microbial organism related human and environment.</title>
        <authorList>
            <person name="Hattori M."/>
            <person name="Oshima K."/>
            <person name="Inaba H."/>
            <person name="Suda W."/>
            <person name="Sakamoto M."/>
            <person name="Iino T."/>
            <person name="Kitahara M."/>
            <person name="Oshida Y."/>
            <person name="Iida T."/>
            <person name="Kudo T."/>
            <person name="Itoh T."/>
            <person name="Ohkuma M."/>
        </authorList>
    </citation>
    <scope>NUCLEOTIDE SEQUENCE [LARGE SCALE GENOMIC DNA]</scope>
    <source>
        <strain evidence="5 6">Q-1</strain>
    </source>
</reference>
<dbReference type="Gene3D" id="3.40.50.2300">
    <property type="match status" value="1"/>
</dbReference>
<dbReference type="InterPro" id="IPR017746">
    <property type="entry name" value="Cellulose_synthase_operon_BcsQ"/>
</dbReference>
<dbReference type="PROSITE" id="PS50110">
    <property type="entry name" value="RESPONSE_REGULATORY"/>
    <property type="match status" value="1"/>
</dbReference>
<dbReference type="Pfam" id="PF06564">
    <property type="entry name" value="CBP_BcsQ"/>
    <property type="match status" value="1"/>
</dbReference>
<dbReference type="PANTHER" id="PTHR43384">
    <property type="entry name" value="SEPTUM SITE-DETERMINING PROTEIN MIND HOMOLOG, CHLOROPLASTIC-RELATED"/>
    <property type="match status" value="1"/>
</dbReference>
<dbReference type="GO" id="GO:0009898">
    <property type="term" value="C:cytoplasmic side of plasma membrane"/>
    <property type="evidence" value="ECO:0007669"/>
    <property type="project" value="TreeGrafter"/>
</dbReference>